<proteinExistence type="predicted"/>
<reference evidence="1" key="1">
    <citation type="submission" date="2014-09" db="EMBL/GenBank/DDBJ databases">
        <authorList>
            <person name="Magalhaes I.L.F."/>
            <person name="Oliveira U."/>
            <person name="Santos F.R."/>
            <person name="Vidigal T.H.D.A."/>
            <person name="Brescovit A.D."/>
            <person name="Santos A.J."/>
        </authorList>
    </citation>
    <scope>NUCLEOTIDE SEQUENCE</scope>
    <source>
        <tissue evidence="1">Shoot tissue taken approximately 20 cm above the soil surface</tissue>
    </source>
</reference>
<dbReference type="AlphaFoldDB" id="A0A0A9BQW4"/>
<reference evidence="1" key="2">
    <citation type="journal article" date="2015" name="Data Brief">
        <title>Shoot transcriptome of the giant reed, Arundo donax.</title>
        <authorList>
            <person name="Barrero R.A."/>
            <person name="Guerrero F.D."/>
            <person name="Moolhuijzen P."/>
            <person name="Goolsby J.A."/>
            <person name="Tidwell J."/>
            <person name="Bellgard S.E."/>
            <person name="Bellgard M.I."/>
        </authorList>
    </citation>
    <scope>NUCLEOTIDE SEQUENCE</scope>
    <source>
        <tissue evidence="1">Shoot tissue taken approximately 20 cm above the soil surface</tissue>
    </source>
</reference>
<evidence type="ECO:0000313" key="1">
    <source>
        <dbReference type="EMBL" id="JAD66379.1"/>
    </source>
</evidence>
<name>A0A0A9BQW4_ARUDO</name>
<organism evidence="1">
    <name type="scientific">Arundo donax</name>
    <name type="common">Giant reed</name>
    <name type="synonym">Donax arundinaceus</name>
    <dbReference type="NCBI Taxonomy" id="35708"/>
    <lineage>
        <taxon>Eukaryota</taxon>
        <taxon>Viridiplantae</taxon>
        <taxon>Streptophyta</taxon>
        <taxon>Embryophyta</taxon>
        <taxon>Tracheophyta</taxon>
        <taxon>Spermatophyta</taxon>
        <taxon>Magnoliopsida</taxon>
        <taxon>Liliopsida</taxon>
        <taxon>Poales</taxon>
        <taxon>Poaceae</taxon>
        <taxon>PACMAD clade</taxon>
        <taxon>Arundinoideae</taxon>
        <taxon>Arundineae</taxon>
        <taxon>Arundo</taxon>
    </lineage>
</organism>
<sequence length="24" mass="2619">MSCTFQALTCLFFTSTLFAANVTT</sequence>
<dbReference type="EMBL" id="GBRH01231516">
    <property type="protein sequence ID" value="JAD66379.1"/>
    <property type="molecule type" value="Transcribed_RNA"/>
</dbReference>
<protein>
    <submittedName>
        <fullName evidence="1">Uncharacterized protein</fullName>
    </submittedName>
</protein>
<accession>A0A0A9BQW4</accession>